<gene>
    <name evidence="1" type="ORF">C7K25_15590</name>
</gene>
<evidence type="ECO:0000313" key="1">
    <source>
        <dbReference type="EMBL" id="MDJ1372761.1"/>
    </source>
</evidence>
<evidence type="ECO:0000313" key="2">
    <source>
        <dbReference type="Proteomes" id="UP001170379"/>
    </source>
</evidence>
<organism evidence="1 2">
    <name type="scientific">Gulosibacter molinativorax</name>
    <dbReference type="NCBI Taxonomy" id="256821"/>
    <lineage>
        <taxon>Bacteria</taxon>
        <taxon>Bacillati</taxon>
        <taxon>Actinomycetota</taxon>
        <taxon>Actinomycetes</taxon>
        <taxon>Micrococcales</taxon>
        <taxon>Microbacteriaceae</taxon>
        <taxon>Gulosibacter</taxon>
    </lineage>
</organism>
<protein>
    <submittedName>
        <fullName evidence="1">Uncharacterized protein</fullName>
    </submittedName>
</protein>
<sequence>MTMRRYGVSPADVGDGVTFGEAYDLVLAAMGDTSTPLYAAVQGWAFPASFPELVQIASAAGSPAAAKKLMPWTLGAESRRKAALEVSADERAEALAELQSMIVRG</sequence>
<comment type="caution">
    <text evidence="1">The sequence shown here is derived from an EMBL/GenBank/DDBJ whole genome shotgun (WGS) entry which is preliminary data.</text>
</comment>
<name>A0ABT7CC15_9MICO</name>
<keyword evidence="2" id="KW-1185">Reference proteome</keyword>
<dbReference type="EMBL" id="PXVD01000047">
    <property type="protein sequence ID" value="MDJ1372761.1"/>
    <property type="molecule type" value="Genomic_DNA"/>
</dbReference>
<proteinExistence type="predicted"/>
<dbReference type="Proteomes" id="UP001170379">
    <property type="component" value="Unassembled WGS sequence"/>
</dbReference>
<reference evidence="1" key="2">
    <citation type="journal article" date="2022" name="Sci. Rep.">
        <title>In silico prediction of the enzymes involved in the degradation of the herbicide molinate by Gulosibacter molinativorax ON4T.</title>
        <authorList>
            <person name="Lopes A.R."/>
            <person name="Bunin E."/>
            <person name="Viana A.T."/>
            <person name="Froufe H."/>
            <person name="Munoz-Merida A."/>
            <person name="Pinho D."/>
            <person name="Figueiredo J."/>
            <person name="Barroso C."/>
            <person name="Vaz-Moreira I."/>
            <person name="Bellanger X."/>
            <person name="Egas C."/>
            <person name="Nunes O.C."/>
        </authorList>
    </citation>
    <scope>NUCLEOTIDE SEQUENCE</scope>
    <source>
        <strain evidence="1">ON4</strain>
    </source>
</reference>
<reference evidence="1" key="1">
    <citation type="submission" date="2018-03" db="EMBL/GenBank/DDBJ databases">
        <authorList>
            <person name="Nunes O.C."/>
            <person name="Lopes A.R."/>
            <person name="Froufe H."/>
            <person name="Munoz-Merida A."/>
            <person name="Barroso C."/>
            <person name="Egas C."/>
        </authorList>
    </citation>
    <scope>NUCLEOTIDE SEQUENCE</scope>
    <source>
        <strain evidence="1">ON4</strain>
    </source>
</reference>
<accession>A0ABT7CC15</accession>